<evidence type="ECO:0000313" key="2">
    <source>
        <dbReference type="EMBL" id="KAK4290731.1"/>
    </source>
</evidence>
<dbReference type="Proteomes" id="UP001292094">
    <property type="component" value="Unassembled WGS sequence"/>
</dbReference>
<evidence type="ECO:0000313" key="3">
    <source>
        <dbReference type="Proteomes" id="UP001292094"/>
    </source>
</evidence>
<name>A0AAE1NL36_9EUCA</name>
<evidence type="ECO:0000256" key="1">
    <source>
        <dbReference type="SAM" id="MobiDB-lite"/>
    </source>
</evidence>
<protein>
    <submittedName>
        <fullName evidence="2">Uncharacterized protein</fullName>
    </submittedName>
</protein>
<comment type="caution">
    <text evidence="2">The sequence shown here is derived from an EMBL/GenBank/DDBJ whole genome shotgun (WGS) entry which is preliminary data.</text>
</comment>
<feature type="region of interest" description="Disordered" evidence="1">
    <location>
        <begin position="1"/>
        <end position="52"/>
    </location>
</feature>
<dbReference type="AlphaFoldDB" id="A0AAE1NL36"/>
<accession>A0AAE1NL36</accession>
<keyword evidence="3" id="KW-1185">Reference proteome</keyword>
<dbReference type="EMBL" id="JAWZYT010005384">
    <property type="protein sequence ID" value="KAK4290731.1"/>
    <property type="molecule type" value="Genomic_DNA"/>
</dbReference>
<sequence length="191" mass="21411">MERHWKRSWQGIDRSGRGSNRDDRGRRQREGAAAEEGRDSSMGQGRSARYPRCETLYTSEVGYSLGHWRAERKRQSSLSPQYPHSTSLHSTPDPNTTTHSKTPLISNPSPAYPLTTSIYTSPMQPPSSSISSQHSHLTTPLTLTKQPHLPPRHPTHESRIFFFVPNLGSVLSSVCYSEGPSYEFVCQSVSV</sequence>
<proteinExistence type="predicted"/>
<organism evidence="2 3">
    <name type="scientific">Petrolisthes manimaculis</name>
    <dbReference type="NCBI Taxonomy" id="1843537"/>
    <lineage>
        <taxon>Eukaryota</taxon>
        <taxon>Metazoa</taxon>
        <taxon>Ecdysozoa</taxon>
        <taxon>Arthropoda</taxon>
        <taxon>Crustacea</taxon>
        <taxon>Multicrustacea</taxon>
        <taxon>Malacostraca</taxon>
        <taxon>Eumalacostraca</taxon>
        <taxon>Eucarida</taxon>
        <taxon>Decapoda</taxon>
        <taxon>Pleocyemata</taxon>
        <taxon>Anomura</taxon>
        <taxon>Galatheoidea</taxon>
        <taxon>Porcellanidae</taxon>
        <taxon>Petrolisthes</taxon>
    </lineage>
</organism>
<gene>
    <name evidence="2" type="ORF">Pmani_036394</name>
</gene>
<feature type="compositionally biased region" description="Basic and acidic residues" evidence="1">
    <location>
        <begin position="14"/>
        <end position="39"/>
    </location>
</feature>
<feature type="region of interest" description="Disordered" evidence="1">
    <location>
        <begin position="72"/>
        <end position="151"/>
    </location>
</feature>
<reference evidence="2" key="1">
    <citation type="submission" date="2023-11" db="EMBL/GenBank/DDBJ databases">
        <title>Genome assemblies of two species of porcelain crab, Petrolisthes cinctipes and Petrolisthes manimaculis (Anomura: Porcellanidae).</title>
        <authorList>
            <person name="Angst P."/>
        </authorList>
    </citation>
    <scope>NUCLEOTIDE SEQUENCE</scope>
    <source>
        <strain evidence="2">PB745_02</strain>
        <tissue evidence="2">Gill</tissue>
    </source>
</reference>
<feature type="compositionally biased region" description="Polar residues" evidence="1">
    <location>
        <begin position="76"/>
        <end position="120"/>
    </location>
</feature>
<feature type="compositionally biased region" description="Low complexity" evidence="1">
    <location>
        <begin position="126"/>
        <end position="136"/>
    </location>
</feature>